<organism evidence="2 3">
    <name type="scientific">Kitasatospora cheerisanensis KCTC 2395</name>
    <dbReference type="NCBI Taxonomy" id="1348663"/>
    <lineage>
        <taxon>Bacteria</taxon>
        <taxon>Bacillati</taxon>
        <taxon>Actinomycetota</taxon>
        <taxon>Actinomycetes</taxon>
        <taxon>Kitasatosporales</taxon>
        <taxon>Streptomycetaceae</taxon>
        <taxon>Kitasatospora</taxon>
    </lineage>
</organism>
<comment type="caution">
    <text evidence="2">The sequence shown here is derived from an EMBL/GenBank/DDBJ whole genome shotgun (WGS) entry which is preliminary data.</text>
</comment>
<dbReference type="HOGENOM" id="CLU_2916453_0_0_11"/>
<sequence>MPREGAVRAERGEWDARHRGVPSPRSGPREELGWAGSTTARRPRETGLAQALTCDDPVRRP</sequence>
<accession>A0A066Z4E7</accession>
<evidence type="ECO:0000256" key="1">
    <source>
        <dbReference type="SAM" id="MobiDB-lite"/>
    </source>
</evidence>
<protein>
    <submittedName>
        <fullName evidence="2">Uncharacterized protein</fullName>
    </submittedName>
</protein>
<dbReference type="EMBL" id="JNBY01000086">
    <property type="protein sequence ID" value="KDN85181.1"/>
    <property type="molecule type" value="Genomic_DNA"/>
</dbReference>
<evidence type="ECO:0000313" key="3">
    <source>
        <dbReference type="Proteomes" id="UP000027178"/>
    </source>
</evidence>
<proteinExistence type="predicted"/>
<dbReference type="AlphaFoldDB" id="A0A066Z4E7"/>
<feature type="region of interest" description="Disordered" evidence="1">
    <location>
        <begin position="1"/>
        <end position="61"/>
    </location>
</feature>
<dbReference type="Proteomes" id="UP000027178">
    <property type="component" value="Unassembled WGS sequence"/>
</dbReference>
<reference evidence="2 3" key="1">
    <citation type="submission" date="2014-05" db="EMBL/GenBank/DDBJ databases">
        <title>Draft Genome Sequence of Kitasatospora cheerisanensis KCTC 2395.</title>
        <authorList>
            <person name="Nam D.H."/>
        </authorList>
    </citation>
    <scope>NUCLEOTIDE SEQUENCE [LARGE SCALE GENOMIC DNA]</scope>
    <source>
        <strain evidence="2 3">KCTC 2395</strain>
    </source>
</reference>
<feature type="compositionally biased region" description="Basic and acidic residues" evidence="1">
    <location>
        <begin position="1"/>
        <end position="18"/>
    </location>
</feature>
<name>A0A066Z4E7_9ACTN</name>
<gene>
    <name evidence="2" type="ORF">KCH_30000</name>
</gene>
<dbReference type="PATRIC" id="fig|1348663.4.peg.2884"/>
<keyword evidence="3" id="KW-1185">Reference proteome</keyword>
<evidence type="ECO:0000313" key="2">
    <source>
        <dbReference type="EMBL" id="KDN85181.1"/>
    </source>
</evidence>